<accession>A0A8J2UBR7</accession>
<gene>
    <name evidence="1" type="ORF">GCM10011511_18270</name>
</gene>
<dbReference type="AlphaFoldDB" id="A0A8J2UBR7"/>
<proteinExistence type="predicted"/>
<evidence type="ECO:0000313" key="2">
    <source>
        <dbReference type="Proteomes" id="UP000607559"/>
    </source>
</evidence>
<organism evidence="1 2">
    <name type="scientific">Puia dinghuensis</name>
    <dbReference type="NCBI Taxonomy" id="1792502"/>
    <lineage>
        <taxon>Bacteria</taxon>
        <taxon>Pseudomonadati</taxon>
        <taxon>Bacteroidota</taxon>
        <taxon>Chitinophagia</taxon>
        <taxon>Chitinophagales</taxon>
        <taxon>Chitinophagaceae</taxon>
        <taxon>Puia</taxon>
    </lineage>
</organism>
<evidence type="ECO:0000313" key="1">
    <source>
        <dbReference type="EMBL" id="GGA95249.1"/>
    </source>
</evidence>
<dbReference type="EMBL" id="BMJC01000002">
    <property type="protein sequence ID" value="GGA95249.1"/>
    <property type="molecule type" value="Genomic_DNA"/>
</dbReference>
<sequence>MTEGDFTFSAGVQLALPTGNLNTTNSFGIGGIIQGEYAFTENVTGVATSGYTDFFGKSVDLGYGYTYKAPAVGHIPVIVGARYYPSEQFFFGAQIGFGDYTGGGASASGFEYRPQIGYNADQFQVILAYDGVSANGGSLTYLGLTALYKFGGGKK</sequence>
<keyword evidence="2" id="KW-1185">Reference proteome</keyword>
<reference evidence="1" key="2">
    <citation type="submission" date="2020-09" db="EMBL/GenBank/DDBJ databases">
        <authorList>
            <person name="Sun Q."/>
            <person name="Zhou Y."/>
        </authorList>
    </citation>
    <scope>NUCLEOTIDE SEQUENCE</scope>
    <source>
        <strain evidence="1">CGMCC 1.15448</strain>
    </source>
</reference>
<evidence type="ECO:0008006" key="3">
    <source>
        <dbReference type="Google" id="ProtNLM"/>
    </source>
</evidence>
<dbReference type="Proteomes" id="UP000607559">
    <property type="component" value="Unassembled WGS sequence"/>
</dbReference>
<reference evidence="1" key="1">
    <citation type="journal article" date="2014" name="Int. J. Syst. Evol. Microbiol.">
        <title>Complete genome sequence of Corynebacterium casei LMG S-19264T (=DSM 44701T), isolated from a smear-ripened cheese.</title>
        <authorList>
            <consortium name="US DOE Joint Genome Institute (JGI-PGF)"/>
            <person name="Walter F."/>
            <person name="Albersmeier A."/>
            <person name="Kalinowski J."/>
            <person name="Ruckert C."/>
        </authorList>
    </citation>
    <scope>NUCLEOTIDE SEQUENCE</scope>
    <source>
        <strain evidence="1">CGMCC 1.15448</strain>
    </source>
</reference>
<name>A0A8J2UBR7_9BACT</name>
<comment type="caution">
    <text evidence="1">The sequence shown here is derived from an EMBL/GenBank/DDBJ whole genome shotgun (WGS) entry which is preliminary data.</text>
</comment>
<protein>
    <recommendedName>
        <fullName evidence="3">Outer membrane protein beta-barrel domain-containing protein</fullName>
    </recommendedName>
</protein>